<dbReference type="AlphaFoldDB" id="A0A7J8CZR1"/>
<organism evidence="2 3">
    <name type="scientific">Molossus molossus</name>
    <name type="common">Pallas' mastiff bat</name>
    <name type="synonym">Vespertilio molossus</name>
    <dbReference type="NCBI Taxonomy" id="27622"/>
    <lineage>
        <taxon>Eukaryota</taxon>
        <taxon>Metazoa</taxon>
        <taxon>Chordata</taxon>
        <taxon>Craniata</taxon>
        <taxon>Vertebrata</taxon>
        <taxon>Euteleostomi</taxon>
        <taxon>Mammalia</taxon>
        <taxon>Eutheria</taxon>
        <taxon>Laurasiatheria</taxon>
        <taxon>Chiroptera</taxon>
        <taxon>Yangochiroptera</taxon>
        <taxon>Molossidae</taxon>
        <taxon>Molossus</taxon>
    </lineage>
</organism>
<evidence type="ECO:0000313" key="2">
    <source>
        <dbReference type="EMBL" id="KAF6416315.1"/>
    </source>
</evidence>
<proteinExistence type="predicted"/>
<reference evidence="2 3" key="1">
    <citation type="journal article" date="2020" name="Nature">
        <title>Six reference-quality genomes reveal evolution of bat adaptations.</title>
        <authorList>
            <person name="Jebb D."/>
            <person name="Huang Z."/>
            <person name="Pippel M."/>
            <person name="Hughes G.M."/>
            <person name="Lavrichenko K."/>
            <person name="Devanna P."/>
            <person name="Winkler S."/>
            <person name="Jermiin L.S."/>
            <person name="Skirmuntt E.C."/>
            <person name="Katzourakis A."/>
            <person name="Burkitt-Gray L."/>
            <person name="Ray D.A."/>
            <person name="Sullivan K.A.M."/>
            <person name="Roscito J.G."/>
            <person name="Kirilenko B.M."/>
            <person name="Davalos L.M."/>
            <person name="Corthals A.P."/>
            <person name="Power M.L."/>
            <person name="Jones G."/>
            <person name="Ransome R.D."/>
            <person name="Dechmann D.K.N."/>
            <person name="Locatelli A.G."/>
            <person name="Puechmaille S.J."/>
            <person name="Fedrigo O."/>
            <person name="Jarvis E.D."/>
            <person name="Hiller M."/>
            <person name="Vernes S.C."/>
            <person name="Myers E.W."/>
            <person name="Teeling E.C."/>
        </authorList>
    </citation>
    <scope>NUCLEOTIDE SEQUENCE [LARGE SCALE GENOMIC DNA]</scope>
    <source>
        <strain evidence="2">MMolMol1</strain>
        <tissue evidence="2">Muscle</tissue>
    </source>
</reference>
<dbReference type="EMBL" id="JACASF010000019">
    <property type="protein sequence ID" value="KAF6416315.1"/>
    <property type="molecule type" value="Genomic_DNA"/>
</dbReference>
<feature type="region of interest" description="Disordered" evidence="1">
    <location>
        <begin position="20"/>
        <end position="55"/>
    </location>
</feature>
<dbReference type="InParanoid" id="A0A7J8CZR1"/>
<evidence type="ECO:0000313" key="3">
    <source>
        <dbReference type="Proteomes" id="UP000550707"/>
    </source>
</evidence>
<keyword evidence="3" id="KW-1185">Reference proteome</keyword>
<accession>A0A7J8CZR1</accession>
<comment type="caution">
    <text evidence="2">The sequence shown here is derived from an EMBL/GenBank/DDBJ whole genome shotgun (WGS) entry which is preliminary data.</text>
</comment>
<sequence>MCSGLRSVEVGLMVVTAQGSGKADGNLTHSGRKGRVTETCSTSRKQGRDSEWGQLRSLESNALLKRHPKHRGQDPTTVPWRCGRKGVVAGPSVCISSHDINHLTEQFKAQPFHHKDLEFTDYSGPIKNECKPSINYKLSKL</sequence>
<name>A0A7J8CZR1_MOLMO</name>
<dbReference type="Proteomes" id="UP000550707">
    <property type="component" value="Unassembled WGS sequence"/>
</dbReference>
<evidence type="ECO:0000256" key="1">
    <source>
        <dbReference type="SAM" id="MobiDB-lite"/>
    </source>
</evidence>
<gene>
    <name evidence="2" type="ORF">HJG59_009557</name>
</gene>
<protein>
    <submittedName>
        <fullName evidence="2">Uncharacterized protein</fullName>
    </submittedName>
</protein>